<comment type="caution">
    <text evidence="2">The sequence shown here is derived from an EMBL/GenBank/DDBJ whole genome shotgun (WGS) entry which is preliminary data.</text>
</comment>
<dbReference type="Proteomes" id="UP000093000">
    <property type="component" value="Unassembled WGS sequence"/>
</dbReference>
<feature type="compositionally biased region" description="Low complexity" evidence="1">
    <location>
        <begin position="259"/>
        <end position="273"/>
    </location>
</feature>
<evidence type="ECO:0000256" key="1">
    <source>
        <dbReference type="SAM" id="MobiDB-lite"/>
    </source>
</evidence>
<dbReference type="STRING" id="101091.A0A1C7N6X2"/>
<protein>
    <recommendedName>
        <fullName evidence="4">RRM domain-containing protein</fullName>
    </recommendedName>
</protein>
<dbReference type="AlphaFoldDB" id="A0A1C7N6X2"/>
<dbReference type="InterPro" id="IPR035979">
    <property type="entry name" value="RBD_domain_sf"/>
</dbReference>
<organism evidence="2 3">
    <name type="scientific">Choanephora cucurbitarum</name>
    <dbReference type="NCBI Taxonomy" id="101091"/>
    <lineage>
        <taxon>Eukaryota</taxon>
        <taxon>Fungi</taxon>
        <taxon>Fungi incertae sedis</taxon>
        <taxon>Mucoromycota</taxon>
        <taxon>Mucoromycotina</taxon>
        <taxon>Mucoromycetes</taxon>
        <taxon>Mucorales</taxon>
        <taxon>Mucorineae</taxon>
        <taxon>Choanephoraceae</taxon>
        <taxon>Choanephoroideae</taxon>
        <taxon>Choanephora</taxon>
    </lineage>
</organism>
<sequence>MRIQIVHPKCKINDTKTVRRSEDNVTPWKQPTLLPEENKKVDMMKFKQRVIDEWLLSSEPMVSANEEQPMQHSLPFSPFTQQVMHDQQDKRDCPTAEFDNFHISNAPHPNNHVPRSLPSTSALTGTGRLIPLNPFQMNYGVDWSGYVNHSHMNANVWRPSYLNDARQPFDLFSSQAASETTVGQQTNPTSVGTSMLTTLPLSNKTLSHGSASSIPRLQLATSSTAMFKGLESNMPSTKAEKTTWSKVVKGESQTEPPFTGTSSSSPGSSNNTSTRYITDSISYMTSKLQTDGNIQKKYTVIKVTNFPWEVNASVIRQVFEQSANFILPPELPQCVHVMMDAKSGKTLGVAFVEVVLKLKNRQDIIHALKSLSMSCIQCTRRPQFSLSSYDELYSQLFPNWKGQFLDGLAISQPPLKTVHNMIVDSKKSAFFISQKELQALLNICRNYKINYNRRCSERPFEYLISIVMHMPWNQVKTVTTTQRDILYECYKLATASLYEHTSKKMHSFESDILLRFVRAGLLCDGFTYRQKNDILHHAHMECPEDLRSYIEAPAILNDSEFTNLLRL</sequence>
<reference evidence="2 3" key="1">
    <citation type="submission" date="2016-03" db="EMBL/GenBank/DDBJ databases">
        <title>Choanephora cucurbitarum.</title>
        <authorList>
            <person name="Min B."/>
            <person name="Park H."/>
            <person name="Park J.-H."/>
            <person name="Shin H.-D."/>
            <person name="Choi I.-G."/>
        </authorList>
    </citation>
    <scope>NUCLEOTIDE SEQUENCE [LARGE SCALE GENOMIC DNA]</scope>
    <source>
        <strain evidence="2 3">KUS-F28377</strain>
    </source>
</reference>
<evidence type="ECO:0000313" key="3">
    <source>
        <dbReference type="Proteomes" id="UP000093000"/>
    </source>
</evidence>
<dbReference type="Gene3D" id="3.30.70.330">
    <property type="match status" value="1"/>
</dbReference>
<dbReference type="GO" id="GO:0003676">
    <property type="term" value="F:nucleic acid binding"/>
    <property type="evidence" value="ECO:0007669"/>
    <property type="project" value="InterPro"/>
</dbReference>
<feature type="region of interest" description="Disordered" evidence="1">
    <location>
        <begin position="231"/>
        <end position="273"/>
    </location>
</feature>
<dbReference type="InterPro" id="IPR012677">
    <property type="entry name" value="Nucleotide-bd_a/b_plait_sf"/>
</dbReference>
<dbReference type="SUPFAM" id="SSF54928">
    <property type="entry name" value="RNA-binding domain, RBD"/>
    <property type="match status" value="1"/>
</dbReference>
<proteinExistence type="predicted"/>
<name>A0A1C7N6X2_9FUNG</name>
<gene>
    <name evidence="2" type="ORF">A0J61_07045</name>
</gene>
<keyword evidence="3" id="KW-1185">Reference proteome</keyword>
<dbReference type="OrthoDB" id="336240at2759"/>
<evidence type="ECO:0000313" key="2">
    <source>
        <dbReference type="EMBL" id="OBZ84905.1"/>
    </source>
</evidence>
<dbReference type="EMBL" id="LUGH01000456">
    <property type="protein sequence ID" value="OBZ84905.1"/>
    <property type="molecule type" value="Genomic_DNA"/>
</dbReference>
<dbReference type="InParanoid" id="A0A1C7N6X2"/>
<evidence type="ECO:0008006" key="4">
    <source>
        <dbReference type="Google" id="ProtNLM"/>
    </source>
</evidence>
<accession>A0A1C7N6X2</accession>